<dbReference type="SMART" id="SM00862">
    <property type="entry name" value="Trans_reg_C"/>
    <property type="match status" value="1"/>
</dbReference>
<evidence type="ECO:0000256" key="3">
    <source>
        <dbReference type="ARBA" id="ARBA00023125"/>
    </source>
</evidence>
<dbReference type="InterPro" id="IPR036388">
    <property type="entry name" value="WH-like_DNA-bd_sf"/>
</dbReference>
<dbReference type="Pfam" id="PF13424">
    <property type="entry name" value="TPR_12"/>
    <property type="match status" value="2"/>
</dbReference>
<name>A0A2T0STK1_9PSEU</name>
<evidence type="ECO:0000256" key="1">
    <source>
        <dbReference type="ARBA" id="ARBA00005820"/>
    </source>
</evidence>
<dbReference type="Gene3D" id="1.10.10.10">
    <property type="entry name" value="Winged helix-like DNA-binding domain superfamily/Winged helix DNA-binding domain"/>
    <property type="match status" value="1"/>
</dbReference>
<dbReference type="InterPro" id="IPR016032">
    <property type="entry name" value="Sig_transdc_resp-reg_C-effctor"/>
</dbReference>
<dbReference type="AlphaFoldDB" id="A0A2T0STK1"/>
<evidence type="ECO:0000256" key="4">
    <source>
        <dbReference type="ARBA" id="ARBA00023163"/>
    </source>
</evidence>
<keyword evidence="4" id="KW-0804">Transcription</keyword>
<sequence>MVRFGILGPLLVTDGSGVEIPVVGARPRVLLAALVARANQVVGADELAEVVWDGAPPPAAARTVRRYLTRVRRAVGPEVAGRIVTRSPGYAFLAGEDEVDLLRFEACCARGGAAVRAHDWARAADLLGGALALWRGTPLQDAPSRVLREVHVPSLDRLRAQALEWRIEADLNLGRHDDLVPELSRLVEEHPLREHVHGLLMLALYRGGRQGEALAAYRDARRVLVAELGVEPAGPLRELHQRILAGDPALDGPPAGAVARSVPRQLPAGGPHFTGRAGALRALTGLAARAEADRSAVVVSAIGGAAGIGKTALALRWGQENAHRFPDGQLYANLRGFDPAGVPVPAGTAVLGFLEALGVPAARIPATPDARSALYRSELAGRRVLVVLDNARDADQVRPLLPGTPGCLVLVTSRDALTGLVAVDGAHPLSLDLLTTTEARALLAHRLGADRVAAEPEAVDELVGLCARLPLALNIAAAHALARPDVPLATLAGRLRDTPDRLSELDTGEDAGSVRAVLSWSSRDLDPDAARLFRLLGLHPGADLDRYAAAALADLPVHRVDLLLDRLTRAHLVHTAGPDRFGMHDLLRAHARDLTTPHEERRAALSRLSDHYLCTAATAMDTLFPFEGHRRPRVDPPPAPGPPVHDAAGARAWLDAERATLAAIAEHGRPEDAIRLSATLSRYLMGGVHAEALAIHHAARRAAHGTGDSHAEATALARIAIIDHRQGRFRRALLSARRALELFREVGDRLGEARALLYLGLVAKEQGHVPEATAHFEQALDLFRETGDRLGQAKAVGSLGALALEQGRHREAADRNRLALDLFREIGDRTSESHTLVGLGELSSREGRHEEATGHLRLALALSREVGDRSGEARGLDALGVVHRCQGGHEQAEEHHRRAAELFRELGDRAGEARALVNLGALAAARHRHQDAASHYRLALDLSREIGHPSGEAAALSGLAEVAATPSGTGTPRARTPRAGSPARPSARGTAARPT</sequence>
<dbReference type="InterPro" id="IPR019734">
    <property type="entry name" value="TPR_rpt"/>
</dbReference>
<dbReference type="InterPro" id="IPR011990">
    <property type="entry name" value="TPR-like_helical_dom_sf"/>
</dbReference>
<evidence type="ECO:0000313" key="10">
    <source>
        <dbReference type="Proteomes" id="UP000239494"/>
    </source>
</evidence>
<proteinExistence type="inferred from homology"/>
<gene>
    <name evidence="9" type="ORF">CLV43_111111</name>
</gene>
<dbReference type="SUPFAM" id="SSF48452">
    <property type="entry name" value="TPR-like"/>
    <property type="match status" value="3"/>
</dbReference>
<feature type="region of interest" description="Disordered" evidence="7">
    <location>
        <begin position="963"/>
        <end position="995"/>
    </location>
</feature>
<dbReference type="Gene3D" id="3.40.50.300">
    <property type="entry name" value="P-loop containing nucleotide triphosphate hydrolases"/>
    <property type="match status" value="1"/>
</dbReference>
<dbReference type="InterPro" id="IPR027417">
    <property type="entry name" value="P-loop_NTPase"/>
</dbReference>
<evidence type="ECO:0000256" key="7">
    <source>
        <dbReference type="SAM" id="MobiDB-lite"/>
    </source>
</evidence>
<dbReference type="SMART" id="SM00028">
    <property type="entry name" value="TPR"/>
    <property type="match status" value="6"/>
</dbReference>
<evidence type="ECO:0000256" key="5">
    <source>
        <dbReference type="PROSITE-ProRule" id="PRU00339"/>
    </source>
</evidence>
<dbReference type="SUPFAM" id="SSF46894">
    <property type="entry name" value="C-terminal effector domain of the bipartite response regulators"/>
    <property type="match status" value="1"/>
</dbReference>
<dbReference type="PROSITE" id="PS50005">
    <property type="entry name" value="TPR"/>
    <property type="match status" value="1"/>
</dbReference>
<dbReference type="Gene3D" id="1.25.40.10">
    <property type="entry name" value="Tetratricopeptide repeat domain"/>
    <property type="match status" value="3"/>
</dbReference>
<dbReference type="EMBL" id="PVTF01000011">
    <property type="protein sequence ID" value="PRY36739.1"/>
    <property type="molecule type" value="Genomic_DNA"/>
</dbReference>
<dbReference type="Pfam" id="PF00486">
    <property type="entry name" value="Trans_reg_C"/>
    <property type="match status" value="1"/>
</dbReference>
<organism evidence="9 10">
    <name type="scientific">Umezawaea tangerina</name>
    <dbReference type="NCBI Taxonomy" id="84725"/>
    <lineage>
        <taxon>Bacteria</taxon>
        <taxon>Bacillati</taxon>
        <taxon>Actinomycetota</taxon>
        <taxon>Actinomycetes</taxon>
        <taxon>Pseudonocardiales</taxon>
        <taxon>Pseudonocardiaceae</taxon>
        <taxon>Umezawaea</taxon>
    </lineage>
</organism>
<dbReference type="Proteomes" id="UP000239494">
    <property type="component" value="Unassembled WGS sequence"/>
</dbReference>
<dbReference type="GO" id="GO:0006355">
    <property type="term" value="P:regulation of DNA-templated transcription"/>
    <property type="evidence" value="ECO:0007669"/>
    <property type="project" value="InterPro"/>
</dbReference>
<dbReference type="Pfam" id="PF03704">
    <property type="entry name" value="BTAD"/>
    <property type="match status" value="1"/>
</dbReference>
<feature type="DNA-binding region" description="OmpR/PhoB-type" evidence="6">
    <location>
        <begin position="1"/>
        <end position="94"/>
    </location>
</feature>
<dbReference type="InterPro" id="IPR051677">
    <property type="entry name" value="AfsR-DnrI-RedD_regulator"/>
</dbReference>
<keyword evidence="2" id="KW-0805">Transcription regulation</keyword>
<accession>A0A2T0STK1</accession>
<dbReference type="CDD" id="cd15831">
    <property type="entry name" value="BTAD"/>
    <property type="match status" value="1"/>
</dbReference>
<feature type="repeat" description="TPR" evidence="5">
    <location>
        <begin position="753"/>
        <end position="786"/>
    </location>
</feature>
<evidence type="ECO:0000313" key="9">
    <source>
        <dbReference type="EMBL" id="PRY36739.1"/>
    </source>
</evidence>
<dbReference type="SUPFAM" id="SSF52540">
    <property type="entry name" value="P-loop containing nucleoside triphosphate hydrolases"/>
    <property type="match status" value="1"/>
</dbReference>
<comment type="caution">
    <text evidence="9">The sequence shown here is derived from an EMBL/GenBank/DDBJ whole genome shotgun (WGS) entry which is preliminary data.</text>
</comment>
<keyword evidence="10" id="KW-1185">Reference proteome</keyword>
<dbReference type="GO" id="GO:0000160">
    <property type="term" value="P:phosphorelay signal transduction system"/>
    <property type="evidence" value="ECO:0007669"/>
    <property type="project" value="InterPro"/>
</dbReference>
<dbReference type="PRINTS" id="PR00364">
    <property type="entry name" value="DISEASERSIST"/>
</dbReference>
<evidence type="ECO:0000259" key="8">
    <source>
        <dbReference type="PROSITE" id="PS51755"/>
    </source>
</evidence>
<protein>
    <submittedName>
        <fullName evidence="9">DNA-binding SARP family transcriptional activator</fullName>
    </submittedName>
</protein>
<dbReference type="SMART" id="SM01043">
    <property type="entry name" value="BTAD"/>
    <property type="match status" value="1"/>
</dbReference>
<dbReference type="PANTHER" id="PTHR35807">
    <property type="entry name" value="TRANSCRIPTIONAL REGULATOR REDD-RELATED"/>
    <property type="match status" value="1"/>
</dbReference>
<feature type="domain" description="OmpR/PhoB-type" evidence="8">
    <location>
        <begin position="1"/>
        <end position="94"/>
    </location>
</feature>
<evidence type="ECO:0000256" key="6">
    <source>
        <dbReference type="PROSITE-ProRule" id="PRU01091"/>
    </source>
</evidence>
<keyword evidence="3 6" id="KW-0238">DNA-binding</keyword>
<dbReference type="GO" id="GO:0003677">
    <property type="term" value="F:DNA binding"/>
    <property type="evidence" value="ECO:0007669"/>
    <property type="project" value="UniProtKB-UniRule"/>
</dbReference>
<reference evidence="9 10" key="1">
    <citation type="submission" date="2018-03" db="EMBL/GenBank/DDBJ databases">
        <title>Genomic Encyclopedia of Archaeal and Bacterial Type Strains, Phase II (KMG-II): from individual species to whole genera.</title>
        <authorList>
            <person name="Goeker M."/>
        </authorList>
    </citation>
    <scope>NUCLEOTIDE SEQUENCE [LARGE SCALE GENOMIC DNA]</scope>
    <source>
        <strain evidence="9 10">DSM 44720</strain>
    </source>
</reference>
<dbReference type="InterPro" id="IPR001867">
    <property type="entry name" value="OmpR/PhoB-type_DNA-bd"/>
</dbReference>
<comment type="similarity">
    <text evidence="1">Belongs to the AfsR/DnrI/RedD regulatory family.</text>
</comment>
<dbReference type="PANTHER" id="PTHR35807:SF1">
    <property type="entry name" value="TRANSCRIPTIONAL REGULATOR REDD"/>
    <property type="match status" value="1"/>
</dbReference>
<evidence type="ECO:0000256" key="2">
    <source>
        <dbReference type="ARBA" id="ARBA00023015"/>
    </source>
</evidence>
<dbReference type="InterPro" id="IPR005158">
    <property type="entry name" value="BTAD"/>
</dbReference>
<keyword evidence="5" id="KW-0802">TPR repeat</keyword>
<dbReference type="PROSITE" id="PS51755">
    <property type="entry name" value="OMPR_PHOB"/>
    <property type="match status" value="1"/>
</dbReference>